<reference evidence="2 3" key="1">
    <citation type="journal article" date="2019" name="Appl. Environ. Microbiol.">
        <title>Environmental Evidence and Genomic Insight of Iron-oxidizing Bacteria Preference Towards More Corrosion Resistant Stainless Steel at Higher Salinities.</title>
        <authorList>
            <person name="Garrison C.E."/>
            <person name="Price K.A."/>
            <person name="Field E.K."/>
        </authorList>
    </citation>
    <scope>NUCLEOTIDE SEQUENCE [LARGE SCALE GENOMIC DNA]</scope>
    <source>
        <strain evidence="2 3">P3</strain>
    </source>
</reference>
<keyword evidence="1" id="KW-0732">Signal</keyword>
<dbReference type="RefSeq" id="WP_138239348.1">
    <property type="nucleotide sequence ID" value="NZ_VBRY01000007.1"/>
</dbReference>
<dbReference type="EMBL" id="VBRY01000007">
    <property type="protein sequence ID" value="TLS66958.1"/>
    <property type="molecule type" value="Genomic_DNA"/>
</dbReference>
<protein>
    <recommendedName>
        <fullName evidence="4">Fibronectin type III domain-containing protein</fullName>
    </recommendedName>
</protein>
<dbReference type="OrthoDB" id="5295426at2"/>
<gene>
    <name evidence="2" type="ORF">FEF65_08325</name>
</gene>
<dbReference type="Proteomes" id="UP000306585">
    <property type="component" value="Unassembled WGS sequence"/>
</dbReference>
<name>A0A5R9GMQ5_9PROT</name>
<dbReference type="AlphaFoldDB" id="A0A5R9GMQ5"/>
<feature type="chain" id="PRO_5024373184" description="Fibronectin type III domain-containing protein" evidence="1">
    <location>
        <begin position="21"/>
        <end position="139"/>
    </location>
</feature>
<proteinExistence type="predicted"/>
<evidence type="ECO:0000256" key="1">
    <source>
        <dbReference type="SAM" id="SignalP"/>
    </source>
</evidence>
<comment type="caution">
    <text evidence="2">The sequence shown here is derived from an EMBL/GenBank/DDBJ whole genome shotgun (WGS) entry which is preliminary data.</text>
</comment>
<dbReference type="PROSITE" id="PS51257">
    <property type="entry name" value="PROKAR_LIPOPROTEIN"/>
    <property type="match status" value="1"/>
</dbReference>
<keyword evidence="3" id="KW-1185">Reference proteome</keyword>
<evidence type="ECO:0000313" key="2">
    <source>
        <dbReference type="EMBL" id="TLS66958.1"/>
    </source>
</evidence>
<evidence type="ECO:0008006" key="4">
    <source>
        <dbReference type="Google" id="ProtNLM"/>
    </source>
</evidence>
<organism evidence="2 3">
    <name type="scientific">Mariprofundus erugo</name>
    <dbReference type="NCBI Taxonomy" id="2528639"/>
    <lineage>
        <taxon>Bacteria</taxon>
        <taxon>Pseudomonadati</taxon>
        <taxon>Pseudomonadota</taxon>
        <taxon>Candidatius Mariprofundia</taxon>
        <taxon>Mariprofundales</taxon>
        <taxon>Mariprofundaceae</taxon>
        <taxon>Mariprofundus</taxon>
    </lineage>
</organism>
<feature type="signal peptide" evidence="1">
    <location>
        <begin position="1"/>
        <end position="20"/>
    </location>
</feature>
<sequence>MRKIQLFGTMLLISVLLLSACGRKEAPQIAGTEKPQISDLRDQVVGNVLELQFVLSGNEHGVGFQVDRTELDPYCQCPGMWRRLYDRAAMPGQTGETKKLIKLKNDKTEYLFRIRAYDADGNLGPWSHAIHAKGVDLYK</sequence>
<evidence type="ECO:0000313" key="3">
    <source>
        <dbReference type="Proteomes" id="UP000306585"/>
    </source>
</evidence>
<accession>A0A5R9GMQ5</accession>